<sequence>MATEIDSHDREMTGTSFSEPLWMGLLRVVGGDGVASELGFKNDPTFIQIGITVIGVSY</sequence>
<protein>
    <submittedName>
        <fullName evidence="1">Uncharacterized protein</fullName>
    </submittedName>
</protein>
<comment type="caution">
    <text evidence="1">The sequence shown here is derived from an EMBL/GenBank/DDBJ whole genome shotgun (WGS) entry which is preliminary data.</text>
</comment>
<dbReference type="Proteomes" id="UP000646152">
    <property type="component" value="Unassembled WGS sequence"/>
</dbReference>
<keyword evidence="2" id="KW-1185">Reference proteome</keyword>
<organism evidence="1 2">
    <name type="scientific">Oceanisphaera marina</name>
    <dbReference type="NCBI Taxonomy" id="2017550"/>
    <lineage>
        <taxon>Bacteria</taxon>
        <taxon>Pseudomonadati</taxon>
        <taxon>Pseudomonadota</taxon>
        <taxon>Gammaproteobacteria</taxon>
        <taxon>Aeromonadales</taxon>
        <taxon>Aeromonadaceae</taxon>
        <taxon>Oceanisphaera</taxon>
    </lineage>
</organism>
<evidence type="ECO:0000313" key="2">
    <source>
        <dbReference type="Proteomes" id="UP000646152"/>
    </source>
</evidence>
<accession>A0ABQ1IBZ0</accession>
<proteinExistence type="predicted"/>
<gene>
    <name evidence="1" type="ORF">GCM10011502_01180</name>
</gene>
<reference evidence="2" key="1">
    <citation type="journal article" date="2019" name="Int. J. Syst. Evol. Microbiol.">
        <title>The Global Catalogue of Microorganisms (GCM) 10K type strain sequencing project: providing services to taxonomists for standard genome sequencing and annotation.</title>
        <authorList>
            <consortium name="The Broad Institute Genomics Platform"/>
            <consortium name="The Broad Institute Genome Sequencing Center for Infectious Disease"/>
            <person name="Wu L."/>
            <person name="Ma J."/>
        </authorList>
    </citation>
    <scope>NUCLEOTIDE SEQUENCE [LARGE SCALE GENOMIC DNA]</scope>
    <source>
        <strain evidence="2">CGMCC 1.15923</strain>
    </source>
</reference>
<name>A0ABQ1IBZ0_9GAMM</name>
<dbReference type="EMBL" id="BMKE01000001">
    <property type="protein sequence ID" value="GGB31950.1"/>
    <property type="molecule type" value="Genomic_DNA"/>
</dbReference>
<evidence type="ECO:0000313" key="1">
    <source>
        <dbReference type="EMBL" id="GGB31950.1"/>
    </source>
</evidence>